<sequence length="357" mass="40592">MNPGKYVHVLQSREETTNHILIHCYKAQVLWDFLLAVFSMQWVWSHILLRFDSEWAWGWPRKVAKEGVKDDSHFPVLEHLEKRGLLYRYCLCVLVGHPFAWYYQAENTTLGNEALLLYADNFLRCLPLASGEELSKKQAAQESQIRKLRAQIREFEEEKKGLTTKLQVIDAQGIVLNFSAITHSGQISLAISQSDHLSLSLSLSLIPIISPCSQSQGRKRFPDSRIVVRKHSPPATFPANFSGELSGDDFFSTPQGAPGGDLQFVPKHRNQKPIHARFSGRRLHLTRRRVRAREPLSDDALPPPGSPDADQPPFLPVCAIRALHVPLLGFFYFRGSFDQIFRRPPAIFSQLQSLHVP</sequence>
<feature type="coiled-coil region" evidence="1">
    <location>
        <begin position="131"/>
        <end position="172"/>
    </location>
</feature>
<evidence type="ECO:0000256" key="2">
    <source>
        <dbReference type="SAM" id="MobiDB-lite"/>
    </source>
</evidence>
<name>A0A438E0Q6_VITVI</name>
<evidence type="ECO:0000313" key="4">
    <source>
        <dbReference type="Proteomes" id="UP000288805"/>
    </source>
</evidence>
<dbReference type="PANTHER" id="PTHR47347:SF2">
    <property type="entry name" value="GOLGIN CANDIDATE 5"/>
    <property type="match status" value="1"/>
</dbReference>
<evidence type="ECO:0000256" key="1">
    <source>
        <dbReference type="SAM" id="Coils"/>
    </source>
</evidence>
<keyword evidence="1" id="KW-0175">Coiled coil</keyword>
<feature type="region of interest" description="Disordered" evidence="2">
    <location>
        <begin position="289"/>
        <end position="312"/>
    </location>
</feature>
<dbReference type="AlphaFoldDB" id="A0A438E0Q6"/>
<dbReference type="PANTHER" id="PTHR47347">
    <property type="entry name" value="GOLGIN CANDIDATE 5"/>
    <property type="match status" value="1"/>
</dbReference>
<proteinExistence type="predicted"/>
<gene>
    <name evidence="3" type="primary">GC5_4</name>
    <name evidence="3" type="ORF">CK203_085185</name>
</gene>
<accession>A0A438E0Q6</accession>
<protein>
    <submittedName>
        <fullName evidence="3">Golgin candidate 5</fullName>
    </submittedName>
</protein>
<comment type="caution">
    <text evidence="3">The sequence shown here is derived from an EMBL/GenBank/DDBJ whole genome shotgun (WGS) entry which is preliminary data.</text>
</comment>
<dbReference type="Proteomes" id="UP000288805">
    <property type="component" value="Unassembled WGS sequence"/>
</dbReference>
<organism evidence="3 4">
    <name type="scientific">Vitis vinifera</name>
    <name type="common">Grape</name>
    <dbReference type="NCBI Taxonomy" id="29760"/>
    <lineage>
        <taxon>Eukaryota</taxon>
        <taxon>Viridiplantae</taxon>
        <taxon>Streptophyta</taxon>
        <taxon>Embryophyta</taxon>
        <taxon>Tracheophyta</taxon>
        <taxon>Spermatophyta</taxon>
        <taxon>Magnoliopsida</taxon>
        <taxon>eudicotyledons</taxon>
        <taxon>Gunneridae</taxon>
        <taxon>Pentapetalae</taxon>
        <taxon>rosids</taxon>
        <taxon>Vitales</taxon>
        <taxon>Vitaceae</taxon>
        <taxon>Viteae</taxon>
        <taxon>Vitis</taxon>
    </lineage>
</organism>
<dbReference type="EMBL" id="QGNW01001442">
    <property type="protein sequence ID" value="RVW41268.1"/>
    <property type="molecule type" value="Genomic_DNA"/>
</dbReference>
<reference evidence="3 4" key="1">
    <citation type="journal article" date="2018" name="PLoS Genet.">
        <title>Population sequencing reveals clonal diversity and ancestral inbreeding in the grapevine cultivar Chardonnay.</title>
        <authorList>
            <person name="Roach M.J."/>
            <person name="Johnson D.L."/>
            <person name="Bohlmann J."/>
            <person name="van Vuuren H.J."/>
            <person name="Jones S.J."/>
            <person name="Pretorius I.S."/>
            <person name="Schmidt S.A."/>
            <person name="Borneman A.R."/>
        </authorList>
    </citation>
    <scope>NUCLEOTIDE SEQUENCE [LARGE SCALE GENOMIC DNA]</scope>
    <source>
        <strain evidence="4">cv. Chardonnay</strain>
        <tissue evidence="3">Leaf</tissue>
    </source>
</reference>
<evidence type="ECO:0000313" key="3">
    <source>
        <dbReference type="EMBL" id="RVW41268.1"/>
    </source>
</evidence>